<organism evidence="1 2">
    <name type="scientific">Brachionus calyciflorus</name>
    <dbReference type="NCBI Taxonomy" id="104777"/>
    <lineage>
        <taxon>Eukaryota</taxon>
        <taxon>Metazoa</taxon>
        <taxon>Spiralia</taxon>
        <taxon>Gnathifera</taxon>
        <taxon>Rotifera</taxon>
        <taxon>Eurotatoria</taxon>
        <taxon>Monogononta</taxon>
        <taxon>Pseudotrocha</taxon>
        <taxon>Ploima</taxon>
        <taxon>Brachionidae</taxon>
        <taxon>Brachionus</taxon>
    </lineage>
</organism>
<reference evidence="1" key="1">
    <citation type="submission" date="2021-02" db="EMBL/GenBank/DDBJ databases">
        <authorList>
            <person name="Nowell W R."/>
        </authorList>
    </citation>
    <scope>NUCLEOTIDE SEQUENCE</scope>
    <source>
        <strain evidence="1">Ploen Becks lab</strain>
    </source>
</reference>
<comment type="caution">
    <text evidence="1">The sequence shown here is derived from an EMBL/GenBank/DDBJ whole genome shotgun (WGS) entry which is preliminary data.</text>
</comment>
<name>A0A814RWZ2_9BILA</name>
<sequence length="85" mass="9922">MINLNIIYPTASDYLTAAKSIVFSYKHLADINDPKCLKFLEPLKGKFHRYRQKNSNDPRVRLNQEKYTPKAIKIRSVLPQTNEIT</sequence>
<dbReference type="AlphaFoldDB" id="A0A814RWZ2"/>
<feature type="non-terminal residue" evidence="1">
    <location>
        <position position="1"/>
    </location>
</feature>
<evidence type="ECO:0000313" key="1">
    <source>
        <dbReference type="EMBL" id="CAF1139490.1"/>
    </source>
</evidence>
<proteinExistence type="predicted"/>
<keyword evidence="2" id="KW-1185">Reference proteome</keyword>
<protein>
    <submittedName>
        <fullName evidence="1">Uncharacterized protein</fullName>
    </submittedName>
</protein>
<dbReference type="Proteomes" id="UP000663879">
    <property type="component" value="Unassembled WGS sequence"/>
</dbReference>
<evidence type="ECO:0000313" key="2">
    <source>
        <dbReference type="Proteomes" id="UP000663879"/>
    </source>
</evidence>
<gene>
    <name evidence="1" type="ORF">OXX778_LOCUS22835</name>
</gene>
<accession>A0A814RWZ2</accession>
<dbReference type="EMBL" id="CAJNOC010010398">
    <property type="protein sequence ID" value="CAF1139490.1"/>
    <property type="molecule type" value="Genomic_DNA"/>
</dbReference>